<reference evidence="1 3" key="1">
    <citation type="submission" date="2008-03" db="EMBL/GenBank/DDBJ databases">
        <title>Annotation of Ixodes scapularis.</title>
        <authorList>
            <consortium name="Ixodes scapularis Genome Project Consortium"/>
            <person name="Caler E."/>
            <person name="Hannick L.I."/>
            <person name="Bidwell S."/>
            <person name="Joardar V."/>
            <person name="Thiagarajan M."/>
            <person name="Amedeo P."/>
            <person name="Galinsky K.J."/>
            <person name="Schobel S."/>
            <person name="Inman J."/>
            <person name="Hostetler J."/>
            <person name="Miller J."/>
            <person name="Hammond M."/>
            <person name="Megy K."/>
            <person name="Lawson D."/>
            <person name="Kodira C."/>
            <person name="Sutton G."/>
            <person name="Meyer J."/>
            <person name="Hill C.A."/>
            <person name="Birren B."/>
            <person name="Nene V."/>
            <person name="Collins F."/>
            <person name="Alarcon-Chaidez F."/>
            <person name="Wikel S."/>
            <person name="Strausberg R."/>
        </authorList>
    </citation>
    <scope>NUCLEOTIDE SEQUENCE [LARGE SCALE GENOMIC DNA]</scope>
    <source>
        <strain evidence="3">Wikel</strain>
        <strain evidence="1">Wikel colony</strain>
    </source>
</reference>
<protein>
    <submittedName>
        <fullName evidence="1 2">Uncharacterized protein</fullName>
    </submittedName>
</protein>
<gene>
    <name evidence="1" type="ORF">IscW_ISCW011209</name>
</gene>
<dbReference type="EnsemblMetazoa" id="ISCW011209-RA">
    <property type="protein sequence ID" value="ISCW011209-PA"/>
    <property type="gene ID" value="ISCW011209"/>
</dbReference>
<dbReference type="Proteomes" id="UP000001555">
    <property type="component" value="Unassembled WGS sequence"/>
</dbReference>
<accession>B7Q6B3</accession>
<proteinExistence type="predicted"/>
<keyword evidence="3" id="KW-1185">Reference proteome</keyword>
<name>B7Q6B3_IXOSC</name>
<reference evidence="2" key="2">
    <citation type="submission" date="2020-05" db="UniProtKB">
        <authorList>
            <consortium name="EnsemblMetazoa"/>
        </authorList>
    </citation>
    <scope>IDENTIFICATION</scope>
    <source>
        <strain evidence="2">wikel</strain>
    </source>
</reference>
<evidence type="ECO:0000313" key="2">
    <source>
        <dbReference type="EnsemblMetazoa" id="ISCW011209-PA"/>
    </source>
</evidence>
<dbReference type="InParanoid" id="B7Q6B3"/>
<dbReference type="EMBL" id="ABJB010685472">
    <property type="status" value="NOT_ANNOTATED_CDS"/>
    <property type="molecule type" value="Genomic_DNA"/>
</dbReference>
<dbReference type="EMBL" id="DS866414">
    <property type="protein sequence ID" value="EEC14385.1"/>
    <property type="molecule type" value="Genomic_DNA"/>
</dbReference>
<dbReference type="HOGENOM" id="CLU_1572380_0_0_1"/>
<evidence type="ECO:0000313" key="1">
    <source>
        <dbReference type="EMBL" id="EEC14385.1"/>
    </source>
</evidence>
<sequence>MVAPLRLRLDGRSNSRDELRCVPPHCFPGRRCAGAVTCVTQSDHLKEHSCEAPALQELNVPAAKLRFRDLPGKRDNNEGGMLQDTQRGLDFRYITIKQPTYVRAGVRRTVIDLNFMPGALRQTATPQPDSCDSVHIPMTVRKPVKAPPKRCIVVKWDVYRALIDSALCSG</sequence>
<dbReference type="VEuPathDB" id="VectorBase:ISCI011209"/>
<organism>
    <name type="scientific">Ixodes scapularis</name>
    <name type="common">Black-legged tick</name>
    <name type="synonym">Deer tick</name>
    <dbReference type="NCBI Taxonomy" id="6945"/>
    <lineage>
        <taxon>Eukaryota</taxon>
        <taxon>Metazoa</taxon>
        <taxon>Ecdysozoa</taxon>
        <taxon>Arthropoda</taxon>
        <taxon>Chelicerata</taxon>
        <taxon>Arachnida</taxon>
        <taxon>Acari</taxon>
        <taxon>Parasitiformes</taxon>
        <taxon>Ixodida</taxon>
        <taxon>Ixodoidea</taxon>
        <taxon>Ixodidae</taxon>
        <taxon>Ixodinae</taxon>
        <taxon>Ixodes</taxon>
    </lineage>
</organism>
<evidence type="ECO:0000313" key="3">
    <source>
        <dbReference type="Proteomes" id="UP000001555"/>
    </source>
</evidence>
<dbReference type="PaxDb" id="6945-B7Q6B3"/>
<dbReference type="VEuPathDB" id="VectorBase:ISCW011209"/>
<dbReference type="AlphaFoldDB" id="B7Q6B3"/>